<dbReference type="Gene3D" id="3.40.50.200">
    <property type="entry name" value="Peptidase S8/S53 domain"/>
    <property type="match status" value="1"/>
</dbReference>
<dbReference type="EMBL" id="JTJR01000025">
    <property type="protein sequence ID" value="OBX04532.1"/>
    <property type="molecule type" value="Genomic_DNA"/>
</dbReference>
<feature type="signal peptide" evidence="7">
    <location>
        <begin position="1"/>
        <end position="25"/>
    </location>
</feature>
<proteinExistence type="inferred from homology"/>
<evidence type="ECO:0000256" key="2">
    <source>
        <dbReference type="ARBA" id="ARBA00022729"/>
    </source>
</evidence>
<dbReference type="SMART" id="SM00869">
    <property type="entry name" value="Autotransporter"/>
    <property type="match status" value="1"/>
</dbReference>
<dbReference type="InterPro" id="IPR011050">
    <property type="entry name" value="Pectin_lyase_fold/virulence"/>
</dbReference>
<keyword evidence="1 5" id="KW-0645">Protease</keyword>
<dbReference type="InterPro" id="IPR000209">
    <property type="entry name" value="Peptidase_S8/S53_dom"/>
</dbReference>
<dbReference type="PROSITE" id="PS51257">
    <property type="entry name" value="PROKAR_LIPOPROTEIN"/>
    <property type="match status" value="1"/>
</dbReference>
<dbReference type="AlphaFoldDB" id="A0A1A7PS30"/>
<evidence type="ECO:0000256" key="5">
    <source>
        <dbReference type="PROSITE-ProRule" id="PRU01240"/>
    </source>
</evidence>
<evidence type="ECO:0000259" key="8">
    <source>
        <dbReference type="PROSITE" id="PS51208"/>
    </source>
</evidence>
<dbReference type="PROSITE" id="PS51892">
    <property type="entry name" value="SUBTILASE"/>
    <property type="match status" value="1"/>
</dbReference>
<evidence type="ECO:0000313" key="9">
    <source>
        <dbReference type="EMBL" id="OBX04532.1"/>
    </source>
</evidence>
<protein>
    <recommendedName>
        <fullName evidence="8">Autotransporter domain-containing protein</fullName>
    </recommendedName>
</protein>
<dbReference type="PROSITE" id="PS51208">
    <property type="entry name" value="AUTOTRANSPORTER"/>
    <property type="match status" value="1"/>
</dbReference>
<dbReference type="Pfam" id="PF13505">
    <property type="entry name" value="OMP_b-brl"/>
    <property type="match status" value="1"/>
</dbReference>
<feature type="chain" id="PRO_5008359315" description="Autotransporter domain-containing protein" evidence="7">
    <location>
        <begin position="26"/>
        <end position="1039"/>
    </location>
</feature>
<sequence length="1039" mass="114598">MQLFNRTKISLFVSTVILVACSSGGGGGSSNLSSPIPEDQRGGLAITKHLTDQNNTDSNIKATFPELNLPENPPPQSISIPPEIDIIAKVEPEPLLDKQPESKVLIEKTKEENVFLDIDKNNQEKTEEQPEPEVLVEKTKEDNSFLDINKKEQGKTEEQPESEVIVEKPQEEKSVLDIDTSNEDNKENIENLSISTNDIDINQPTYPVNIPKTSIYIQQSVDNLIQTQKQLGKNIIVGLIDSGLYPKLASLAGRSIGQEMYAKDENGKIIRTATQDTESLHGSKMAYVIFLVAPNAHLEVAGALGSTAVNRLLAVEQSAMILNNSWALAEETDPQYDLWYKWNALEHWVIAVERGALIVKATGNNGLNDSFLFSRAPLLRPELLAGFLAVTGDARYREREYPNDLIANACGRAKDWCLAAPMRAYLPRGDSAFSFSSGTSVATAFVSGVAAAVKTRYPWMTNTNLKETLLGTADDIGEPGIDNRYGWGLVNLEKALRGYGQFSWGQSTLTIPDEQIAYFDNAIFGTGGFIKQGSGTLVLNNNNTFTGLSDIQQGTVIINGTNTSNMNVASSARLVVGDVPNVSVGDLMLAGVLDHTSSSDLFVNGNYIQNESGLVKKVLGSVIRVNGAASLAGHLWVTGYADGFVPDEGATITILIAKKGVSGQWDIDSRSVLQNISTQINPNSVTIKLENKSIIEALANSNDYPEKANVIEKTESLLTKMNEDFHQEEGLSVEQEAFYSNIVTATSSEELNTILFNTQNTAIYSKGLYMDNLNLLSAQRTLWRNLNLENNLWVEYQQQKLRTNIQSLSSESQTNRILLGRSVPVLEGNFGVELSLGQLSWKDKLNNTQHTTHHQTTSISMGYRYTGLGVNWLTSVGYGYISGKVQTDQKDTFTAHQYTAGIAASRQFRWDDLQVTPTAGLQYINTHSGSSASARILALNASQLTLHLGLATEYMLRDNLKAYLNIGFERDIKQTNKQTVRDLTVEYQSNIAMPTNHFTVKLGTDWNITERWKIGASYEYSTSQQWHSHNLNLSTSYYY</sequence>
<dbReference type="PANTHER" id="PTHR42884:SF14">
    <property type="entry name" value="NEUROENDOCRINE CONVERTASE 1"/>
    <property type="match status" value="1"/>
</dbReference>
<dbReference type="RefSeq" id="WP_065237417.1">
    <property type="nucleotide sequence ID" value="NZ_JTJR01000025.1"/>
</dbReference>
<dbReference type="GO" id="GO:0016485">
    <property type="term" value="P:protein processing"/>
    <property type="evidence" value="ECO:0007669"/>
    <property type="project" value="TreeGrafter"/>
</dbReference>
<dbReference type="Pfam" id="PF12951">
    <property type="entry name" value="PATR"/>
    <property type="match status" value="1"/>
</dbReference>
<dbReference type="InterPro" id="IPR005546">
    <property type="entry name" value="Autotransporte_beta"/>
</dbReference>
<keyword evidence="3 5" id="KW-0378">Hydrolase</keyword>
<dbReference type="SUPFAM" id="SSF51126">
    <property type="entry name" value="Pectin lyase-like"/>
    <property type="match status" value="1"/>
</dbReference>
<feature type="active site" description="Charge relay system" evidence="5">
    <location>
        <position position="241"/>
    </location>
</feature>
<dbReference type="Proteomes" id="UP000092626">
    <property type="component" value="Unassembled WGS sequence"/>
</dbReference>
<dbReference type="Gene3D" id="2.40.128.130">
    <property type="entry name" value="Autotransporter beta-domain"/>
    <property type="match status" value="1"/>
</dbReference>
<feature type="region of interest" description="Disordered" evidence="6">
    <location>
        <begin position="119"/>
        <end position="184"/>
    </location>
</feature>
<gene>
    <name evidence="9" type="ORF">QV06_06425</name>
</gene>
<evidence type="ECO:0000256" key="3">
    <source>
        <dbReference type="ARBA" id="ARBA00022801"/>
    </source>
</evidence>
<dbReference type="PANTHER" id="PTHR42884">
    <property type="entry name" value="PROPROTEIN CONVERTASE SUBTILISIN/KEXIN-RELATED"/>
    <property type="match status" value="1"/>
</dbReference>
<evidence type="ECO:0000256" key="7">
    <source>
        <dbReference type="SAM" id="SignalP"/>
    </source>
</evidence>
<dbReference type="GO" id="GO:0004252">
    <property type="term" value="F:serine-type endopeptidase activity"/>
    <property type="evidence" value="ECO:0007669"/>
    <property type="project" value="UniProtKB-UniRule"/>
</dbReference>
<feature type="compositionally biased region" description="Basic and acidic residues" evidence="6">
    <location>
        <begin position="165"/>
        <end position="176"/>
    </location>
</feature>
<dbReference type="CDD" id="cd04848">
    <property type="entry name" value="Peptidases_S8_Autotransporter_serine_protease_like"/>
    <property type="match status" value="1"/>
</dbReference>
<evidence type="ECO:0000313" key="10">
    <source>
        <dbReference type="Proteomes" id="UP000092626"/>
    </source>
</evidence>
<reference evidence="9 10" key="1">
    <citation type="submission" date="2014-11" db="EMBL/GenBank/DDBJ databases">
        <title>Pan-genome of Gallibacterium spp.</title>
        <authorList>
            <person name="Kudirkiene E."/>
            <person name="Bojesen A.M."/>
        </authorList>
    </citation>
    <scope>NUCLEOTIDE SEQUENCE [LARGE SCALE GENOMIC DNA]</scope>
    <source>
        <strain evidence="9 10">59/S3/89</strain>
    </source>
</reference>
<feature type="active site" description="Charge relay system" evidence="5">
    <location>
        <position position="440"/>
    </location>
</feature>
<organism evidence="9 10">
    <name type="scientific">Gallibacterium genomosp. 3</name>
    <dbReference type="NCBI Taxonomy" id="505345"/>
    <lineage>
        <taxon>Bacteria</taxon>
        <taxon>Pseudomonadati</taxon>
        <taxon>Pseudomonadota</taxon>
        <taxon>Gammaproteobacteria</taxon>
        <taxon>Pasteurellales</taxon>
        <taxon>Pasteurellaceae</taxon>
        <taxon>Gallibacterium</taxon>
    </lineage>
</organism>
<feature type="active site" description="Charge relay system" evidence="5">
    <location>
        <position position="281"/>
    </location>
</feature>
<dbReference type="InterPro" id="IPR027385">
    <property type="entry name" value="Beta-barrel_OMP"/>
</dbReference>
<dbReference type="Pfam" id="PF00082">
    <property type="entry name" value="Peptidase_S8"/>
    <property type="match status" value="1"/>
</dbReference>
<evidence type="ECO:0000256" key="6">
    <source>
        <dbReference type="SAM" id="MobiDB-lite"/>
    </source>
</evidence>
<dbReference type="SUPFAM" id="SSF52743">
    <property type="entry name" value="Subtilisin-like"/>
    <property type="match status" value="1"/>
</dbReference>
<name>A0A1A7PS30_9PAST</name>
<dbReference type="InterPro" id="IPR036709">
    <property type="entry name" value="Autotransporte_beta_dom_sf"/>
</dbReference>
<feature type="compositionally biased region" description="Basic and acidic residues" evidence="6">
    <location>
        <begin position="135"/>
        <end position="158"/>
    </location>
</feature>
<feature type="compositionally biased region" description="Basic and acidic residues" evidence="6">
    <location>
        <begin position="119"/>
        <end position="128"/>
    </location>
</feature>
<feature type="domain" description="Autotransporter" evidence="8">
    <location>
        <begin position="785"/>
        <end position="1039"/>
    </location>
</feature>
<evidence type="ECO:0000256" key="1">
    <source>
        <dbReference type="ARBA" id="ARBA00022670"/>
    </source>
</evidence>
<dbReference type="GO" id="GO:0005886">
    <property type="term" value="C:plasma membrane"/>
    <property type="evidence" value="ECO:0007669"/>
    <property type="project" value="TreeGrafter"/>
</dbReference>
<dbReference type="InterPro" id="IPR034061">
    <property type="entry name" value="Peptidases_S8_Autotransporter"/>
</dbReference>
<keyword evidence="4 5" id="KW-0720">Serine protease</keyword>
<comment type="caution">
    <text evidence="9">The sequence shown here is derived from an EMBL/GenBank/DDBJ whole genome shotgun (WGS) entry which is preliminary data.</text>
</comment>
<keyword evidence="2 7" id="KW-0732">Signal</keyword>
<dbReference type="PRINTS" id="PR00723">
    <property type="entry name" value="SUBTILISIN"/>
</dbReference>
<dbReference type="NCBIfam" id="TIGR02601">
    <property type="entry name" value="autotrns_rpt"/>
    <property type="match status" value="1"/>
</dbReference>
<accession>A0A1A7PS30</accession>
<dbReference type="STRING" id="505345.QV06_06425"/>
<dbReference type="InterPro" id="IPR013425">
    <property type="entry name" value="Autotrns_rpt"/>
</dbReference>
<comment type="similarity">
    <text evidence="5">Belongs to the peptidase S8 family.</text>
</comment>
<evidence type="ECO:0000256" key="4">
    <source>
        <dbReference type="ARBA" id="ARBA00022825"/>
    </source>
</evidence>
<dbReference type="InterPro" id="IPR036852">
    <property type="entry name" value="Peptidase_S8/S53_dom_sf"/>
</dbReference>
<dbReference type="SUPFAM" id="SSF103515">
    <property type="entry name" value="Autotransporter"/>
    <property type="match status" value="1"/>
</dbReference>
<dbReference type="InterPro" id="IPR015500">
    <property type="entry name" value="Peptidase_S8_subtilisin-rel"/>
</dbReference>